<dbReference type="RefSeq" id="WP_188882397.1">
    <property type="nucleotide sequence ID" value="NZ_BMOY01000025.1"/>
</dbReference>
<dbReference type="InterPro" id="IPR013328">
    <property type="entry name" value="6PGD_dom2"/>
</dbReference>
<keyword evidence="8" id="KW-1185">Reference proteome</keyword>
<evidence type="ECO:0000259" key="5">
    <source>
        <dbReference type="Pfam" id="PF03446"/>
    </source>
</evidence>
<dbReference type="PIRSF" id="PIRSF000103">
    <property type="entry name" value="HIBADH"/>
    <property type="match status" value="1"/>
</dbReference>
<dbReference type="Pfam" id="PF14833">
    <property type="entry name" value="NAD_binding_11"/>
    <property type="match status" value="1"/>
</dbReference>
<dbReference type="GO" id="GO:0050661">
    <property type="term" value="F:NADP binding"/>
    <property type="evidence" value="ECO:0007669"/>
    <property type="project" value="InterPro"/>
</dbReference>
<dbReference type="SUPFAM" id="SSF48179">
    <property type="entry name" value="6-phosphogluconate dehydrogenase C-terminal domain-like"/>
    <property type="match status" value="1"/>
</dbReference>
<gene>
    <name evidence="7" type="ORF">GCM10010885_16800</name>
</gene>
<sequence length="284" mass="29487">MRVGWLGLGAMGLPMARRVLQAGHELFITAHRNRSPLEELARAGATVCDNVADVVARAEVVCSILPADAEMEAVWGDTKVRQAFAPGAVLVEMTSGSPSVMKRIAAALAQQGVAVLDAPVSGGTAGAAGGTLTVMAGGDPAVLARVRPVLDCVAAQIHHVGGIGSGKAVKAINQMLAGIHMLAAAEALSLAQRCGMDLAVLQRVIAASSGQSWIFDHKAQDILKRAAKPGFRLRLMKKDLQIAVDEGRGLPLPLATLALQWYELAARDAGDLDFSAVGRLVLGD</sequence>
<dbReference type="GO" id="GO:0016491">
    <property type="term" value="F:oxidoreductase activity"/>
    <property type="evidence" value="ECO:0007669"/>
    <property type="project" value="UniProtKB-KW"/>
</dbReference>
<comment type="similarity">
    <text evidence="1">Belongs to the HIBADH-related family.</text>
</comment>
<feature type="active site" evidence="4">
    <location>
        <position position="170"/>
    </location>
</feature>
<dbReference type="GO" id="GO:0051287">
    <property type="term" value="F:NAD binding"/>
    <property type="evidence" value="ECO:0007669"/>
    <property type="project" value="InterPro"/>
</dbReference>
<proteinExistence type="inferred from homology"/>
<dbReference type="AlphaFoldDB" id="A0A917KBQ1"/>
<dbReference type="InterPro" id="IPR008927">
    <property type="entry name" value="6-PGluconate_DH-like_C_sf"/>
</dbReference>
<dbReference type="InterPro" id="IPR036291">
    <property type="entry name" value="NAD(P)-bd_dom_sf"/>
</dbReference>
<reference evidence="7" key="1">
    <citation type="journal article" date="2014" name="Int. J. Syst. Evol. Microbiol.">
        <title>Complete genome sequence of Corynebacterium casei LMG S-19264T (=DSM 44701T), isolated from a smear-ripened cheese.</title>
        <authorList>
            <consortium name="US DOE Joint Genome Institute (JGI-PGF)"/>
            <person name="Walter F."/>
            <person name="Albersmeier A."/>
            <person name="Kalinowski J."/>
            <person name="Ruckert C."/>
        </authorList>
    </citation>
    <scope>NUCLEOTIDE SEQUENCE</scope>
    <source>
        <strain evidence="7">JCM 18487</strain>
    </source>
</reference>
<dbReference type="InterPro" id="IPR029154">
    <property type="entry name" value="HIBADH-like_NADP-bd"/>
</dbReference>
<organism evidence="7 8">
    <name type="scientific">Alicyclobacillus cellulosilyticus</name>
    <dbReference type="NCBI Taxonomy" id="1003997"/>
    <lineage>
        <taxon>Bacteria</taxon>
        <taxon>Bacillati</taxon>
        <taxon>Bacillota</taxon>
        <taxon>Bacilli</taxon>
        <taxon>Bacillales</taxon>
        <taxon>Alicyclobacillaceae</taxon>
        <taxon>Alicyclobacillus</taxon>
    </lineage>
</organism>
<keyword evidence="3" id="KW-0520">NAD</keyword>
<reference evidence="7" key="2">
    <citation type="submission" date="2020-09" db="EMBL/GenBank/DDBJ databases">
        <authorList>
            <person name="Sun Q."/>
            <person name="Ohkuma M."/>
        </authorList>
    </citation>
    <scope>NUCLEOTIDE SEQUENCE</scope>
    <source>
        <strain evidence="7">JCM 18487</strain>
    </source>
</reference>
<dbReference type="Proteomes" id="UP000637695">
    <property type="component" value="Unassembled WGS sequence"/>
</dbReference>
<dbReference type="PANTHER" id="PTHR43060:SF15">
    <property type="entry name" value="3-HYDROXYISOBUTYRATE DEHYDROGENASE-LIKE 1, MITOCHONDRIAL-RELATED"/>
    <property type="match status" value="1"/>
</dbReference>
<evidence type="ECO:0000256" key="2">
    <source>
        <dbReference type="ARBA" id="ARBA00023002"/>
    </source>
</evidence>
<keyword evidence="2" id="KW-0560">Oxidoreductase</keyword>
<dbReference type="Gene3D" id="3.40.50.720">
    <property type="entry name" value="NAD(P)-binding Rossmann-like Domain"/>
    <property type="match status" value="1"/>
</dbReference>
<evidence type="ECO:0000313" key="8">
    <source>
        <dbReference type="Proteomes" id="UP000637695"/>
    </source>
</evidence>
<dbReference type="Gene3D" id="1.10.1040.10">
    <property type="entry name" value="N-(1-d-carboxylethyl)-l-norvaline Dehydrogenase, domain 2"/>
    <property type="match status" value="1"/>
</dbReference>
<evidence type="ECO:0000256" key="3">
    <source>
        <dbReference type="ARBA" id="ARBA00023027"/>
    </source>
</evidence>
<dbReference type="PANTHER" id="PTHR43060">
    <property type="entry name" value="3-HYDROXYISOBUTYRATE DEHYDROGENASE-LIKE 1, MITOCHONDRIAL-RELATED"/>
    <property type="match status" value="1"/>
</dbReference>
<evidence type="ECO:0000256" key="1">
    <source>
        <dbReference type="ARBA" id="ARBA00009080"/>
    </source>
</evidence>
<dbReference type="InterPro" id="IPR015815">
    <property type="entry name" value="HIBADH-related"/>
</dbReference>
<feature type="domain" description="3-hydroxyisobutyrate dehydrogenase-like NAD-binding" evidence="6">
    <location>
        <begin position="164"/>
        <end position="280"/>
    </location>
</feature>
<dbReference type="Pfam" id="PF03446">
    <property type="entry name" value="NAD_binding_2"/>
    <property type="match status" value="1"/>
</dbReference>
<dbReference type="InterPro" id="IPR006115">
    <property type="entry name" value="6PGDH_NADP-bd"/>
</dbReference>
<accession>A0A917KBQ1</accession>
<evidence type="ECO:0000256" key="4">
    <source>
        <dbReference type="PIRSR" id="PIRSR000103-1"/>
    </source>
</evidence>
<dbReference type="SUPFAM" id="SSF51735">
    <property type="entry name" value="NAD(P)-binding Rossmann-fold domains"/>
    <property type="match status" value="1"/>
</dbReference>
<evidence type="ECO:0000313" key="7">
    <source>
        <dbReference type="EMBL" id="GGJ08314.1"/>
    </source>
</evidence>
<feature type="domain" description="6-phosphogluconate dehydrogenase NADP-binding" evidence="5">
    <location>
        <begin position="2"/>
        <end position="161"/>
    </location>
</feature>
<protein>
    <submittedName>
        <fullName evidence="7">2-hydroxy-3-oxopropionate reductase</fullName>
    </submittedName>
</protein>
<evidence type="ECO:0000259" key="6">
    <source>
        <dbReference type="Pfam" id="PF14833"/>
    </source>
</evidence>
<dbReference type="EMBL" id="BMOY01000025">
    <property type="protein sequence ID" value="GGJ08314.1"/>
    <property type="molecule type" value="Genomic_DNA"/>
</dbReference>
<comment type="caution">
    <text evidence="7">The sequence shown here is derived from an EMBL/GenBank/DDBJ whole genome shotgun (WGS) entry which is preliminary data.</text>
</comment>
<name>A0A917KBQ1_9BACL</name>